<dbReference type="Pfam" id="PF00908">
    <property type="entry name" value="dTDP_sugar_isom"/>
    <property type="match status" value="1"/>
</dbReference>
<proteinExistence type="inferred from homology"/>
<dbReference type="OrthoDB" id="9800680at2"/>
<dbReference type="HOGENOM" id="CLU_090940_1_1_0"/>
<dbReference type="EC" id="5.1.3.13" evidence="3 7"/>
<dbReference type="InterPro" id="IPR000888">
    <property type="entry name" value="RmlC-like"/>
</dbReference>
<keyword evidence="10" id="KW-1185">Reference proteome</keyword>
<dbReference type="EMBL" id="AP012338">
    <property type="protein sequence ID" value="BAM02434.1"/>
    <property type="molecule type" value="Genomic_DNA"/>
</dbReference>
<evidence type="ECO:0000313" key="10">
    <source>
        <dbReference type="Proteomes" id="UP000007881"/>
    </source>
</evidence>
<dbReference type="PANTHER" id="PTHR21047">
    <property type="entry name" value="DTDP-6-DEOXY-D-GLUCOSE-3,5 EPIMERASE"/>
    <property type="match status" value="1"/>
</dbReference>
<gene>
    <name evidence="9" type="primary">rmlC</name>
    <name evidence="9" type="synonym">rfbC</name>
    <name evidence="9" type="ordered locus">PSMK_02750</name>
</gene>
<dbReference type="InterPro" id="IPR014710">
    <property type="entry name" value="RmlC-like_jellyroll"/>
</dbReference>
<dbReference type="AlphaFoldDB" id="I0IAZ6"/>
<evidence type="ECO:0000256" key="7">
    <source>
        <dbReference type="RuleBase" id="RU364069"/>
    </source>
</evidence>
<comment type="similarity">
    <text evidence="7">Belongs to the dTDP-4-dehydrorhamnose 3,5-epimerase family.</text>
</comment>
<feature type="active site" description="Proton donor" evidence="5">
    <location>
        <position position="132"/>
    </location>
</feature>
<feature type="active site" description="Proton acceptor" evidence="5">
    <location>
        <position position="62"/>
    </location>
</feature>
<comment type="function">
    <text evidence="2 7">Catalyzes the epimerization of the C3' and C5'positions of dTDP-6-deoxy-D-xylo-4-hexulose, forming dTDP-6-deoxy-L-lyxo-4-hexulose.</text>
</comment>
<comment type="catalytic activity">
    <reaction evidence="1 7">
        <text>dTDP-4-dehydro-6-deoxy-alpha-D-glucose = dTDP-4-dehydro-beta-L-rhamnose</text>
        <dbReference type="Rhea" id="RHEA:16969"/>
        <dbReference type="ChEBI" id="CHEBI:57649"/>
        <dbReference type="ChEBI" id="CHEBI:62830"/>
        <dbReference type="EC" id="5.1.3.13"/>
    </reaction>
</comment>
<dbReference type="PATRIC" id="fig|1142394.8.peg.281"/>
<dbReference type="CDD" id="cd00438">
    <property type="entry name" value="cupin_RmlC"/>
    <property type="match status" value="1"/>
</dbReference>
<dbReference type="Proteomes" id="UP000007881">
    <property type="component" value="Chromosome"/>
</dbReference>
<evidence type="ECO:0000256" key="8">
    <source>
        <dbReference type="SAM" id="MobiDB-lite"/>
    </source>
</evidence>
<dbReference type="eggNOG" id="COG1898">
    <property type="taxonomic scope" value="Bacteria"/>
</dbReference>
<feature type="region of interest" description="Disordered" evidence="8">
    <location>
        <begin position="149"/>
        <end position="170"/>
    </location>
</feature>
<dbReference type="UniPathway" id="UPA00124"/>
<evidence type="ECO:0000256" key="5">
    <source>
        <dbReference type="PIRSR" id="PIRSR600888-1"/>
    </source>
</evidence>
<keyword evidence="7 9" id="KW-0413">Isomerase</keyword>
<evidence type="ECO:0000256" key="4">
    <source>
        <dbReference type="ARBA" id="ARBA00019595"/>
    </source>
</evidence>
<feature type="site" description="Participates in a stacking interaction with the thymidine ring of dTDP-4-oxo-6-deoxyglucose" evidence="6">
    <location>
        <position position="138"/>
    </location>
</feature>
<protein>
    <recommendedName>
        <fullName evidence="4 7">dTDP-4-dehydrorhamnose 3,5-epimerase</fullName>
        <ecNumber evidence="3 7">5.1.3.13</ecNumber>
    </recommendedName>
    <alternativeName>
        <fullName evidence="7">Thymidine diphospho-4-keto-rhamnose 3,5-epimerase</fullName>
    </alternativeName>
</protein>
<comment type="pathway">
    <text evidence="7">Carbohydrate biosynthesis; dTDP-L-rhamnose biosynthesis.</text>
</comment>
<dbReference type="GO" id="GO:0000271">
    <property type="term" value="P:polysaccharide biosynthetic process"/>
    <property type="evidence" value="ECO:0007669"/>
    <property type="project" value="TreeGrafter"/>
</dbReference>
<dbReference type="GO" id="GO:0005829">
    <property type="term" value="C:cytosol"/>
    <property type="evidence" value="ECO:0007669"/>
    <property type="project" value="TreeGrafter"/>
</dbReference>
<comment type="subunit">
    <text evidence="7">Homodimer.</text>
</comment>
<dbReference type="Gene3D" id="2.60.120.10">
    <property type="entry name" value="Jelly Rolls"/>
    <property type="match status" value="1"/>
</dbReference>
<evidence type="ECO:0000256" key="2">
    <source>
        <dbReference type="ARBA" id="ARBA00001997"/>
    </source>
</evidence>
<dbReference type="NCBIfam" id="TIGR01221">
    <property type="entry name" value="rmlC"/>
    <property type="match status" value="1"/>
</dbReference>
<evidence type="ECO:0000256" key="3">
    <source>
        <dbReference type="ARBA" id="ARBA00012098"/>
    </source>
</evidence>
<dbReference type="SUPFAM" id="SSF51182">
    <property type="entry name" value="RmlC-like cupins"/>
    <property type="match status" value="1"/>
</dbReference>
<evidence type="ECO:0000256" key="1">
    <source>
        <dbReference type="ARBA" id="ARBA00001298"/>
    </source>
</evidence>
<organism evidence="9 10">
    <name type="scientific">Phycisphaera mikurensis (strain NBRC 102666 / KCTC 22515 / FYK2301M01)</name>
    <dbReference type="NCBI Taxonomy" id="1142394"/>
    <lineage>
        <taxon>Bacteria</taxon>
        <taxon>Pseudomonadati</taxon>
        <taxon>Planctomycetota</taxon>
        <taxon>Phycisphaerae</taxon>
        <taxon>Phycisphaerales</taxon>
        <taxon>Phycisphaeraceae</taxon>
        <taxon>Phycisphaera</taxon>
    </lineage>
</organism>
<dbReference type="GO" id="GO:0019305">
    <property type="term" value="P:dTDP-rhamnose biosynthetic process"/>
    <property type="evidence" value="ECO:0007669"/>
    <property type="project" value="UniProtKB-UniRule"/>
</dbReference>
<dbReference type="KEGG" id="phm:PSMK_02750"/>
<dbReference type="GO" id="GO:0008830">
    <property type="term" value="F:dTDP-4-dehydrorhamnose 3,5-epimerase activity"/>
    <property type="evidence" value="ECO:0007669"/>
    <property type="project" value="UniProtKB-UniRule"/>
</dbReference>
<sequence length="181" mass="20674">MKFHDTPLQDAKLIELEKRGDERGFFARAFCTKEFAAAGLPTAFVQVNNSDSADAGTLRGMHYQLGDDAETKLVRCIKGSLWDCIIDLRPDSPTFKKWYGVELSAENRLMLAVPRGFAHGFITLEPNTEAFYFVDNFYAPDAERGIRHDDPEFGIQWPREPAVQSDKDKSWRDFDPAWHLN</sequence>
<evidence type="ECO:0000256" key="6">
    <source>
        <dbReference type="PIRSR" id="PIRSR600888-3"/>
    </source>
</evidence>
<dbReference type="InterPro" id="IPR011051">
    <property type="entry name" value="RmlC_Cupin_sf"/>
</dbReference>
<evidence type="ECO:0000313" key="9">
    <source>
        <dbReference type="EMBL" id="BAM02434.1"/>
    </source>
</evidence>
<dbReference type="PANTHER" id="PTHR21047:SF2">
    <property type="entry name" value="THYMIDINE DIPHOSPHO-4-KETO-RHAMNOSE 3,5-EPIMERASE"/>
    <property type="match status" value="1"/>
</dbReference>
<accession>I0IAZ6</accession>
<reference evidence="9 10" key="1">
    <citation type="submission" date="2012-02" db="EMBL/GenBank/DDBJ databases">
        <title>Complete genome sequence of Phycisphaera mikurensis NBRC 102666.</title>
        <authorList>
            <person name="Ankai A."/>
            <person name="Hosoyama A."/>
            <person name="Terui Y."/>
            <person name="Sekine M."/>
            <person name="Fukai R."/>
            <person name="Kato Y."/>
            <person name="Nakamura S."/>
            <person name="Yamada-Narita S."/>
            <person name="Kawakoshi A."/>
            <person name="Fukunaga Y."/>
            <person name="Yamazaki S."/>
            <person name="Fujita N."/>
        </authorList>
    </citation>
    <scope>NUCLEOTIDE SEQUENCE [LARGE SCALE GENOMIC DNA]</scope>
    <source>
        <strain evidence="10">NBRC 102666 / KCTC 22515 / FYK2301M01</strain>
    </source>
</reference>
<dbReference type="STRING" id="1142394.PSMK_02750"/>
<name>I0IAZ6_PHYMF</name>
<dbReference type="RefSeq" id="WP_014435654.1">
    <property type="nucleotide sequence ID" value="NC_017080.1"/>
</dbReference>